<name>A0ABU3SQZ9_9MICO</name>
<dbReference type="RefSeq" id="WP_316005301.1">
    <property type="nucleotide sequence ID" value="NZ_JAWDIT010000007.1"/>
</dbReference>
<reference evidence="2 3" key="1">
    <citation type="submission" date="2023-09" db="EMBL/GenBank/DDBJ databases">
        <title>Microbacterium fusihabitans sp. nov., Microbacterium phycihabitans sp. nov., and Microbacterium cervinum sp. nov., isolated from dried seaweeds of beach.</title>
        <authorList>
            <person name="Lee S.D."/>
        </authorList>
    </citation>
    <scope>NUCLEOTIDE SEQUENCE [LARGE SCALE GENOMIC DNA]</scope>
    <source>
        <strain evidence="2 3">KSW2-29</strain>
    </source>
</reference>
<evidence type="ECO:0008006" key="4">
    <source>
        <dbReference type="Google" id="ProtNLM"/>
    </source>
</evidence>
<keyword evidence="3" id="KW-1185">Reference proteome</keyword>
<organism evidence="2 3">
    <name type="scientific">Microbacterium phycohabitans</name>
    <dbReference type="NCBI Taxonomy" id="3075993"/>
    <lineage>
        <taxon>Bacteria</taxon>
        <taxon>Bacillati</taxon>
        <taxon>Actinomycetota</taxon>
        <taxon>Actinomycetes</taxon>
        <taxon>Micrococcales</taxon>
        <taxon>Microbacteriaceae</taxon>
        <taxon>Microbacterium</taxon>
    </lineage>
</organism>
<dbReference type="PROSITE" id="PS51257">
    <property type="entry name" value="PROKAR_LIPOPROTEIN"/>
    <property type="match status" value="1"/>
</dbReference>
<dbReference type="Proteomes" id="UP001261125">
    <property type="component" value="Unassembled WGS sequence"/>
</dbReference>
<proteinExistence type="predicted"/>
<evidence type="ECO:0000256" key="1">
    <source>
        <dbReference type="SAM" id="SignalP"/>
    </source>
</evidence>
<dbReference type="EMBL" id="JAWDIT010000007">
    <property type="protein sequence ID" value="MDU0347149.1"/>
    <property type="molecule type" value="Genomic_DNA"/>
</dbReference>
<gene>
    <name evidence="2" type="ORF">RWH44_15725</name>
</gene>
<keyword evidence="1" id="KW-0732">Signal</keyword>
<comment type="caution">
    <text evidence="2">The sequence shown here is derived from an EMBL/GenBank/DDBJ whole genome shotgun (WGS) entry which is preliminary data.</text>
</comment>
<evidence type="ECO:0000313" key="3">
    <source>
        <dbReference type="Proteomes" id="UP001261125"/>
    </source>
</evidence>
<accession>A0ABU3SQZ9</accession>
<sequence>MVGKIKWMGRWVIGAAAMLGLTLALASCASPADVSPQSAREKLTSTIEESAAILGELDWAEVAPADGGHCGDQPGERVDYNYWYNAPPQPQRDHEADARKMADHWTALGMDVRIVESPSHVVYATGGPVAGLSFSTAPGNYYIAGTSLCVPGDADEIRKQDNG</sequence>
<protein>
    <recommendedName>
        <fullName evidence="4">Lipoprotein</fullName>
    </recommendedName>
</protein>
<feature type="signal peptide" evidence="1">
    <location>
        <begin position="1"/>
        <end position="26"/>
    </location>
</feature>
<evidence type="ECO:0000313" key="2">
    <source>
        <dbReference type="EMBL" id="MDU0347149.1"/>
    </source>
</evidence>
<feature type="chain" id="PRO_5045843581" description="Lipoprotein" evidence="1">
    <location>
        <begin position="27"/>
        <end position="163"/>
    </location>
</feature>